<dbReference type="EMBL" id="JAPWDV010000002">
    <property type="protein sequence ID" value="KAJ6221161.1"/>
    <property type="molecule type" value="Genomic_DNA"/>
</dbReference>
<comment type="similarity">
    <text evidence="1">Belongs to the STXBP/unc-18/SEC1 family.</text>
</comment>
<dbReference type="InterPro" id="IPR043127">
    <property type="entry name" value="Sec-1-like_dom3a"/>
</dbReference>
<gene>
    <name evidence="2" type="ORF">RDWZM_006973</name>
</gene>
<dbReference type="InterPro" id="IPR036045">
    <property type="entry name" value="Sec1-like_sf"/>
</dbReference>
<dbReference type="InterPro" id="IPR043154">
    <property type="entry name" value="Sec-1-like_dom1"/>
</dbReference>
<dbReference type="GO" id="GO:0016192">
    <property type="term" value="P:vesicle-mediated transport"/>
    <property type="evidence" value="ECO:0007669"/>
    <property type="project" value="InterPro"/>
</dbReference>
<proteinExistence type="inferred from homology"/>
<dbReference type="Gene3D" id="1.25.40.850">
    <property type="match status" value="1"/>
</dbReference>
<dbReference type="Gene3D" id="3.40.50.1910">
    <property type="match status" value="1"/>
</dbReference>
<dbReference type="Pfam" id="PF00995">
    <property type="entry name" value="Sec1"/>
    <property type="match status" value="1"/>
</dbReference>
<evidence type="ECO:0000313" key="2">
    <source>
        <dbReference type="EMBL" id="KAJ6221161.1"/>
    </source>
</evidence>
<keyword evidence="3" id="KW-1185">Reference proteome</keyword>
<accession>A0A9Q0M828</accession>
<sequence length="618" mass="71232">MEFISGSIPSILKNAASTILLSVLEKIEGQKDIVLCDQLISSIDLVCSFKDMKNIGVDKIFKLENAPINNSKRYYTCEKFEKACSWVNLFQNKDLNDLQYWIIFVPQKSYVCERYLEQEGLFGYFTILDFPLGFMPLDSDLFSLESDDSYQDFLLFGDYHFLNNVALCLYQFQKLIGPVNLLFGKGRASEFICDYLMKMNALNGLIMTTNQDQANAEDYLFDLLIVDREEDYASLFLSQLNYCGILDETFPIRCGKIELDSEVIKDTQMPAKHQLFGADQIYGDIQNQSFSSVCVSLKEKGQRLRQKYHERQSMNLNEMKEFLNKDLKNIQSEHKALFLHINICEKIMERKKQTKFSDQLKMEQNIIEGIESRSVLNFIEDGIIKLYPKMLMLRLICLYSICYGGFSTRDLNHLMKLFGQSYGFDCILWLFNLKKIGIIFETTNQFNFNVTSPTITSSISSTIPKLVQQSSSSSPSETIRKFRHNTKKFNLIPLLETESYNIRAPTDCGYVFGGAYYPFVCKLLDSFFNLQSMSQIDDWSRQSNCKLQPSLIPNQHNGRSLSSKNKRIQLVLFVGGVTYAEVSALRFLSRQKEIPILIMTTSICNGNNFLNSFMKKSF</sequence>
<evidence type="ECO:0008006" key="4">
    <source>
        <dbReference type="Google" id="ProtNLM"/>
    </source>
</evidence>
<dbReference type="InterPro" id="IPR043155">
    <property type="entry name" value="VPS33_dom3b"/>
</dbReference>
<dbReference type="PANTHER" id="PTHR11679">
    <property type="entry name" value="VESICLE PROTEIN SORTING-ASSOCIATED"/>
    <property type="match status" value="1"/>
</dbReference>
<name>A0A9Q0M828_BLOTA</name>
<dbReference type="InterPro" id="IPR027482">
    <property type="entry name" value="Sec1-like_dom2"/>
</dbReference>
<protein>
    <recommendedName>
        <fullName evidence="4">Vacuolar protein sorting-associated protein 33B</fullName>
    </recommendedName>
</protein>
<evidence type="ECO:0000313" key="3">
    <source>
        <dbReference type="Proteomes" id="UP001142055"/>
    </source>
</evidence>
<dbReference type="InterPro" id="IPR001619">
    <property type="entry name" value="Sec1-like"/>
</dbReference>
<dbReference type="Proteomes" id="UP001142055">
    <property type="component" value="Chromosome 2"/>
</dbReference>
<dbReference type="SUPFAM" id="SSF56815">
    <property type="entry name" value="Sec1/munc18-like (SM) proteins"/>
    <property type="match status" value="1"/>
</dbReference>
<dbReference type="Gene3D" id="3.90.830.10">
    <property type="entry name" value="Syntaxin Binding Protein 1, Chain A, domain 2"/>
    <property type="match status" value="1"/>
</dbReference>
<dbReference type="AlphaFoldDB" id="A0A9Q0M828"/>
<reference evidence="2" key="1">
    <citation type="submission" date="2022-12" db="EMBL/GenBank/DDBJ databases">
        <title>Genome assemblies of Blomia tropicalis.</title>
        <authorList>
            <person name="Cui Y."/>
        </authorList>
    </citation>
    <scope>NUCLEOTIDE SEQUENCE</scope>
    <source>
        <tissue evidence="2">Adult mites</tissue>
    </source>
</reference>
<organism evidence="2 3">
    <name type="scientific">Blomia tropicalis</name>
    <name type="common">Mite</name>
    <dbReference type="NCBI Taxonomy" id="40697"/>
    <lineage>
        <taxon>Eukaryota</taxon>
        <taxon>Metazoa</taxon>
        <taxon>Ecdysozoa</taxon>
        <taxon>Arthropoda</taxon>
        <taxon>Chelicerata</taxon>
        <taxon>Arachnida</taxon>
        <taxon>Acari</taxon>
        <taxon>Acariformes</taxon>
        <taxon>Sarcoptiformes</taxon>
        <taxon>Astigmata</taxon>
        <taxon>Glycyphagoidea</taxon>
        <taxon>Echimyopodidae</taxon>
        <taxon>Blomia</taxon>
    </lineage>
</organism>
<evidence type="ECO:0000256" key="1">
    <source>
        <dbReference type="ARBA" id="ARBA00009884"/>
    </source>
</evidence>
<dbReference type="Gene3D" id="3.40.50.2060">
    <property type="match status" value="1"/>
</dbReference>
<comment type="caution">
    <text evidence="2">The sequence shown here is derived from an EMBL/GenBank/DDBJ whole genome shotgun (WGS) entry which is preliminary data.</text>
</comment>